<dbReference type="Pfam" id="PF02152">
    <property type="entry name" value="FolB"/>
    <property type="match status" value="1"/>
</dbReference>
<evidence type="ECO:0000256" key="2">
    <source>
        <dbReference type="ARBA" id="ARBA00005013"/>
    </source>
</evidence>
<dbReference type="InterPro" id="IPR006156">
    <property type="entry name" value="Dihydroneopterin_aldolase"/>
</dbReference>
<sequence length="138" mass="15518">MDGSDDITARPAPDIANAWRKIRHVFIRDLIIEAQIGVWEKEKTARQRIRVNVDLGVEDRDDHLDRIENVVCYHEVIKGIRAIIAGGHIHLAETLAEEIARMALADSRVSSARIRVEKLDIVADAASVGVEIERIRPL</sequence>
<dbReference type="Proteomes" id="UP000324996">
    <property type="component" value="Unassembled WGS sequence"/>
</dbReference>
<comment type="caution">
    <text evidence="9">The sequence shown here is derived from an EMBL/GenBank/DDBJ whole genome shotgun (WGS) entry which is preliminary data.</text>
</comment>
<gene>
    <name evidence="9" type="ORF">JCM17846_14120</name>
</gene>
<evidence type="ECO:0000259" key="8">
    <source>
        <dbReference type="SMART" id="SM00905"/>
    </source>
</evidence>
<dbReference type="GO" id="GO:0046656">
    <property type="term" value="P:folic acid biosynthetic process"/>
    <property type="evidence" value="ECO:0007669"/>
    <property type="project" value="UniProtKB-KW"/>
</dbReference>
<keyword evidence="5" id="KW-0289">Folate biosynthesis</keyword>
<evidence type="ECO:0000256" key="1">
    <source>
        <dbReference type="ARBA" id="ARBA00001353"/>
    </source>
</evidence>
<organism evidence="9 10">
    <name type="scientific">Iodidimonas nitroreducens</name>
    <dbReference type="NCBI Taxonomy" id="1236968"/>
    <lineage>
        <taxon>Bacteria</taxon>
        <taxon>Pseudomonadati</taxon>
        <taxon>Pseudomonadota</taxon>
        <taxon>Alphaproteobacteria</taxon>
        <taxon>Iodidimonadales</taxon>
        <taxon>Iodidimonadaceae</taxon>
        <taxon>Iodidimonas</taxon>
    </lineage>
</organism>
<keyword evidence="10" id="KW-1185">Reference proteome</keyword>
<dbReference type="NCBIfam" id="TIGR00526">
    <property type="entry name" value="folB_dom"/>
    <property type="match status" value="1"/>
</dbReference>
<dbReference type="InterPro" id="IPR006157">
    <property type="entry name" value="FolB_dom"/>
</dbReference>
<evidence type="ECO:0000313" key="10">
    <source>
        <dbReference type="Proteomes" id="UP000324996"/>
    </source>
</evidence>
<comment type="similarity">
    <text evidence="3">Belongs to the DHNA family.</text>
</comment>
<dbReference type="Gene3D" id="3.30.1130.10">
    <property type="match status" value="1"/>
</dbReference>
<dbReference type="EC" id="4.1.2.25" evidence="4"/>
<evidence type="ECO:0000256" key="5">
    <source>
        <dbReference type="ARBA" id="ARBA00022909"/>
    </source>
</evidence>
<evidence type="ECO:0000313" key="9">
    <source>
        <dbReference type="EMBL" id="GER03730.1"/>
    </source>
</evidence>
<dbReference type="EMBL" id="BKCN01000005">
    <property type="protein sequence ID" value="GER03730.1"/>
    <property type="molecule type" value="Genomic_DNA"/>
</dbReference>
<dbReference type="RefSeq" id="WP_042085882.1">
    <property type="nucleotide sequence ID" value="NZ_BKCN01000005.1"/>
</dbReference>
<dbReference type="GO" id="GO:0005737">
    <property type="term" value="C:cytoplasm"/>
    <property type="evidence" value="ECO:0007669"/>
    <property type="project" value="TreeGrafter"/>
</dbReference>
<comment type="catalytic activity">
    <reaction evidence="1">
        <text>7,8-dihydroneopterin = 6-hydroxymethyl-7,8-dihydropterin + glycolaldehyde</text>
        <dbReference type="Rhea" id="RHEA:10540"/>
        <dbReference type="ChEBI" id="CHEBI:17001"/>
        <dbReference type="ChEBI" id="CHEBI:17071"/>
        <dbReference type="ChEBI" id="CHEBI:44841"/>
        <dbReference type="EC" id="4.1.2.25"/>
    </reaction>
</comment>
<dbReference type="PANTHER" id="PTHR42844">
    <property type="entry name" value="DIHYDRONEOPTERIN ALDOLASE 1-RELATED"/>
    <property type="match status" value="1"/>
</dbReference>
<accession>A0A5A7N8K2</accession>
<evidence type="ECO:0000256" key="4">
    <source>
        <dbReference type="ARBA" id="ARBA00013043"/>
    </source>
</evidence>
<dbReference type="InterPro" id="IPR043133">
    <property type="entry name" value="GTP-CH-I_C/QueF"/>
</dbReference>
<feature type="domain" description="Dihydroneopterin aldolase/epimerase" evidence="8">
    <location>
        <begin position="25"/>
        <end position="134"/>
    </location>
</feature>
<keyword evidence="6" id="KW-0456">Lyase</keyword>
<evidence type="ECO:0000256" key="7">
    <source>
        <dbReference type="ARBA" id="ARBA00032903"/>
    </source>
</evidence>
<comment type="pathway">
    <text evidence="2">Cofactor biosynthesis; tetrahydrofolate biosynthesis; 2-amino-4-hydroxy-6-hydroxymethyl-7,8-dihydropteridine diphosphate from 7,8-dihydroneopterin triphosphate: step 3/4.</text>
</comment>
<evidence type="ECO:0000256" key="6">
    <source>
        <dbReference type="ARBA" id="ARBA00023239"/>
    </source>
</evidence>
<proteinExistence type="inferred from homology"/>
<dbReference type="SUPFAM" id="SSF55620">
    <property type="entry name" value="Tetrahydrobiopterin biosynthesis enzymes-like"/>
    <property type="match status" value="1"/>
</dbReference>
<protein>
    <recommendedName>
        <fullName evidence="4">dihydroneopterin aldolase</fullName>
        <ecNumber evidence="4">4.1.2.25</ecNumber>
    </recommendedName>
    <alternativeName>
        <fullName evidence="7">7,8-dihydroneopterin aldolase</fullName>
    </alternativeName>
</protein>
<dbReference type="GO" id="GO:0004150">
    <property type="term" value="F:dihydroneopterin aldolase activity"/>
    <property type="evidence" value="ECO:0007669"/>
    <property type="project" value="UniProtKB-EC"/>
</dbReference>
<dbReference type="PANTHER" id="PTHR42844:SF1">
    <property type="entry name" value="DIHYDRONEOPTERIN ALDOLASE 1-RELATED"/>
    <property type="match status" value="1"/>
</dbReference>
<evidence type="ECO:0000256" key="3">
    <source>
        <dbReference type="ARBA" id="ARBA00005708"/>
    </source>
</evidence>
<dbReference type="SMART" id="SM00905">
    <property type="entry name" value="FolB"/>
    <property type="match status" value="1"/>
</dbReference>
<name>A0A5A7N8K2_9PROT</name>
<reference evidence="9 10" key="1">
    <citation type="submission" date="2019-09" db="EMBL/GenBank/DDBJ databases">
        <title>NBRP : Genome information of microbial organism related human and environment.</title>
        <authorList>
            <person name="Hattori M."/>
            <person name="Oshima K."/>
            <person name="Inaba H."/>
            <person name="Suda W."/>
            <person name="Sakamoto M."/>
            <person name="Iino T."/>
            <person name="Kitahara M."/>
            <person name="Oshida Y."/>
            <person name="Iida T."/>
            <person name="Kudo T."/>
            <person name="Itoh T."/>
            <person name="Ohkuma M."/>
        </authorList>
    </citation>
    <scope>NUCLEOTIDE SEQUENCE [LARGE SCALE GENOMIC DNA]</scope>
    <source>
        <strain evidence="9 10">Q-1</strain>
    </source>
</reference>
<dbReference type="AlphaFoldDB" id="A0A5A7N8K2"/>